<feature type="compositionally biased region" description="Basic residues" evidence="1">
    <location>
        <begin position="207"/>
        <end position="216"/>
    </location>
</feature>
<evidence type="ECO:0000256" key="2">
    <source>
        <dbReference type="SAM" id="SignalP"/>
    </source>
</evidence>
<feature type="compositionally biased region" description="Low complexity" evidence="1">
    <location>
        <begin position="173"/>
        <end position="196"/>
    </location>
</feature>
<dbReference type="SUPFAM" id="SSF50370">
    <property type="entry name" value="Ricin B-like lectins"/>
    <property type="match status" value="1"/>
</dbReference>
<reference evidence="5" key="1">
    <citation type="journal article" date="2019" name="Int. J. Syst. Evol. Microbiol.">
        <title>The Global Catalogue of Microorganisms (GCM) 10K type strain sequencing project: providing services to taxonomists for standard genome sequencing and annotation.</title>
        <authorList>
            <consortium name="The Broad Institute Genomics Platform"/>
            <consortium name="The Broad Institute Genome Sequencing Center for Infectious Disease"/>
            <person name="Wu L."/>
            <person name="Ma J."/>
        </authorList>
    </citation>
    <scope>NUCLEOTIDE SEQUENCE [LARGE SCALE GENOMIC DNA]</scope>
    <source>
        <strain evidence="5">JCM 3272</strain>
    </source>
</reference>
<comment type="caution">
    <text evidence="4">The sequence shown here is derived from an EMBL/GenBank/DDBJ whole genome shotgun (WGS) entry which is preliminary data.</text>
</comment>
<dbReference type="InterPro" id="IPR000772">
    <property type="entry name" value="Ricin_B_lectin"/>
</dbReference>
<feature type="signal peptide" evidence="2">
    <location>
        <begin position="1"/>
        <end position="35"/>
    </location>
</feature>
<feature type="region of interest" description="Disordered" evidence="1">
    <location>
        <begin position="168"/>
        <end position="225"/>
    </location>
</feature>
<sequence length="257" mass="26959">MRSERPARRRRVTPRAASTAAVVLAVPLTMLAVSAWPSEAATTPVAGGVYTLASGASGKCVDVTAASTSSSALLIQETCSDIARMQWSFNSVSGATSAPTSGGRTWSNVADGFSSYGNYSRGATKMVLENSYFENVNNPYYYEAGTGAQLRQSGSILVNCTGSHTTNGSAFNRAASTRTSSTRPPTCPASSRSTPARKATSACSTTRAKRARRPPGRRALSSSVRTNLTRALRPARRTSAPVMLPIFHALVGGVLRS</sequence>
<evidence type="ECO:0000313" key="5">
    <source>
        <dbReference type="Proteomes" id="UP001501444"/>
    </source>
</evidence>
<gene>
    <name evidence="4" type="ORF">GCM10010170_037590</name>
</gene>
<evidence type="ECO:0000313" key="4">
    <source>
        <dbReference type="EMBL" id="GAA2348793.1"/>
    </source>
</evidence>
<dbReference type="RefSeq" id="WP_344613711.1">
    <property type="nucleotide sequence ID" value="NZ_BAAARV010000027.1"/>
</dbReference>
<dbReference type="Pfam" id="PF14200">
    <property type="entry name" value="RicinB_lectin_2"/>
    <property type="match status" value="1"/>
</dbReference>
<evidence type="ECO:0000256" key="1">
    <source>
        <dbReference type="SAM" id="MobiDB-lite"/>
    </source>
</evidence>
<dbReference type="Gene3D" id="2.80.10.50">
    <property type="match status" value="1"/>
</dbReference>
<feature type="domain" description="Ricin B lectin" evidence="3">
    <location>
        <begin position="44"/>
        <end position="93"/>
    </location>
</feature>
<dbReference type="CDD" id="cd00161">
    <property type="entry name" value="beta-trefoil_Ricin-like"/>
    <property type="match status" value="1"/>
</dbReference>
<evidence type="ECO:0000259" key="3">
    <source>
        <dbReference type="Pfam" id="PF14200"/>
    </source>
</evidence>
<dbReference type="InterPro" id="IPR035992">
    <property type="entry name" value="Ricin_B-like_lectins"/>
</dbReference>
<proteinExistence type="predicted"/>
<protein>
    <recommendedName>
        <fullName evidence="3">Ricin B lectin domain-containing protein</fullName>
    </recommendedName>
</protein>
<dbReference type="EMBL" id="BAAARV010000027">
    <property type="protein sequence ID" value="GAA2348793.1"/>
    <property type="molecule type" value="Genomic_DNA"/>
</dbReference>
<dbReference type="Proteomes" id="UP001501444">
    <property type="component" value="Unassembled WGS sequence"/>
</dbReference>
<accession>A0ABP5TAZ0</accession>
<keyword evidence="2" id="KW-0732">Signal</keyword>
<name>A0ABP5TAZ0_9ACTN</name>
<keyword evidence="5" id="KW-1185">Reference proteome</keyword>
<organism evidence="4 5">
    <name type="scientific">Dactylosporangium salmoneum</name>
    <dbReference type="NCBI Taxonomy" id="53361"/>
    <lineage>
        <taxon>Bacteria</taxon>
        <taxon>Bacillati</taxon>
        <taxon>Actinomycetota</taxon>
        <taxon>Actinomycetes</taxon>
        <taxon>Micromonosporales</taxon>
        <taxon>Micromonosporaceae</taxon>
        <taxon>Dactylosporangium</taxon>
    </lineage>
</organism>
<feature type="chain" id="PRO_5045281576" description="Ricin B lectin domain-containing protein" evidence="2">
    <location>
        <begin position="36"/>
        <end position="257"/>
    </location>
</feature>